<dbReference type="PANTHER" id="PTHR47505">
    <property type="entry name" value="DNA UTILIZATION PROTEIN YHGH"/>
    <property type="match status" value="1"/>
</dbReference>
<accession>A0ABU6DNK7</accession>
<dbReference type="CDD" id="cd06223">
    <property type="entry name" value="PRTases_typeI"/>
    <property type="match status" value="1"/>
</dbReference>
<reference evidence="2 3" key="1">
    <citation type="submission" date="2019-08" db="EMBL/GenBank/DDBJ databases">
        <title>Five species of Acinetobacter isolated from floral nectar and animal pollinators.</title>
        <authorList>
            <person name="Hendry T.A."/>
        </authorList>
    </citation>
    <scope>NUCLEOTIDE SEQUENCE [LARGE SCALE GENOMIC DNA]</scope>
    <source>
        <strain evidence="2 3">MD18.27</strain>
    </source>
</reference>
<dbReference type="Gene3D" id="3.40.50.2020">
    <property type="match status" value="1"/>
</dbReference>
<dbReference type="SUPFAM" id="SSF53271">
    <property type="entry name" value="PRTase-like"/>
    <property type="match status" value="1"/>
</dbReference>
<dbReference type="InterPro" id="IPR051910">
    <property type="entry name" value="ComF/GntX_DNA_util-trans"/>
</dbReference>
<organism evidence="2 3">
    <name type="scientific">Acinetobacter pollinis</name>
    <dbReference type="NCBI Taxonomy" id="2605270"/>
    <lineage>
        <taxon>Bacteria</taxon>
        <taxon>Pseudomonadati</taxon>
        <taxon>Pseudomonadota</taxon>
        <taxon>Gammaproteobacteria</taxon>
        <taxon>Moraxellales</taxon>
        <taxon>Moraxellaceae</taxon>
        <taxon>Acinetobacter</taxon>
    </lineage>
</organism>
<dbReference type="InterPro" id="IPR000836">
    <property type="entry name" value="PRTase_dom"/>
</dbReference>
<comment type="similarity">
    <text evidence="1">Belongs to the ComF/GntX family.</text>
</comment>
<protein>
    <submittedName>
        <fullName evidence="2">ComF family protein</fullName>
    </submittedName>
</protein>
<evidence type="ECO:0000313" key="2">
    <source>
        <dbReference type="EMBL" id="MEB5475452.1"/>
    </source>
</evidence>
<keyword evidence="3" id="KW-1185">Reference proteome</keyword>
<evidence type="ECO:0000313" key="3">
    <source>
        <dbReference type="Proteomes" id="UP001339883"/>
    </source>
</evidence>
<comment type="caution">
    <text evidence="2">The sequence shown here is derived from an EMBL/GenBank/DDBJ whole genome shotgun (WGS) entry which is preliminary data.</text>
</comment>
<dbReference type="RefSeq" id="WP_411800664.1">
    <property type="nucleotide sequence ID" value="NZ_VTDN01000001.1"/>
</dbReference>
<dbReference type="InterPro" id="IPR029057">
    <property type="entry name" value="PRTase-like"/>
</dbReference>
<evidence type="ECO:0000256" key="1">
    <source>
        <dbReference type="ARBA" id="ARBA00008007"/>
    </source>
</evidence>
<proteinExistence type="inferred from homology"/>
<sequence>MLMFNLLNRLKPCYLCGEFNIHNTQSLCMACWQQLKIKPRYIQKQEVSVLIAASYQFPLNRVIQKFKYNQELQYIDIFKQICSEINLSQDFQAIVPMPISTSRLHQRGYNQAHLIAKHLSQKYNIPLWTPIKRKHEHSQKGLSRVERLTHIEDQFEIAPSSPLRYRKVLIVDDVITTGSSIFALKNKLHTLGCNHVEAFCIAAA</sequence>
<gene>
    <name evidence="2" type="ORF">I2F25_00045</name>
</gene>
<dbReference type="EMBL" id="VTDN01000001">
    <property type="protein sequence ID" value="MEB5475452.1"/>
    <property type="molecule type" value="Genomic_DNA"/>
</dbReference>
<name>A0ABU6DNK7_9GAMM</name>
<dbReference type="Proteomes" id="UP001339883">
    <property type="component" value="Unassembled WGS sequence"/>
</dbReference>
<dbReference type="PANTHER" id="PTHR47505:SF1">
    <property type="entry name" value="DNA UTILIZATION PROTEIN YHGH"/>
    <property type="match status" value="1"/>
</dbReference>